<protein>
    <submittedName>
        <fullName evidence="1">Uncharacterized protein</fullName>
    </submittedName>
</protein>
<comment type="caution">
    <text evidence="1">The sequence shown here is derived from an EMBL/GenBank/DDBJ whole genome shotgun (WGS) entry which is preliminary data.</text>
</comment>
<gene>
    <name evidence="1" type="ORF">C3430_10165</name>
</gene>
<sequence length="75" mass="8641">MCPFQAISFLSLHASFPSCLYLVEKKTVITKCAITLNEYRELLSSSMRKIHTDVIFVSYSENQLYKNCELKQLSS</sequence>
<proteinExistence type="predicted"/>
<dbReference type="AlphaFoldDB" id="A0A2S4RZ21"/>
<dbReference type="EMBL" id="PQLX01000003">
    <property type="protein sequence ID" value="POU66030.1"/>
    <property type="molecule type" value="Genomic_DNA"/>
</dbReference>
<organism evidence="1 2">
    <name type="scientific">Citrobacter amalonaticus</name>
    <dbReference type="NCBI Taxonomy" id="35703"/>
    <lineage>
        <taxon>Bacteria</taxon>
        <taxon>Pseudomonadati</taxon>
        <taxon>Pseudomonadota</taxon>
        <taxon>Gammaproteobacteria</taxon>
        <taxon>Enterobacterales</taxon>
        <taxon>Enterobacteriaceae</taxon>
        <taxon>Citrobacter</taxon>
    </lineage>
</organism>
<reference evidence="1 2" key="1">
    <citation type="submission" date="2018-01" db="EMBL/GenBank/DDBJ databases">
        <title>Complete genome sequences of 14 Citrobacter spp. isolated from plant in Canada.</title>
        <authorList>
            <person name="Bhandare S.G."/>
            <person name="Colavecchio A."/>
            <person name="Jeukens J."/>
            <person name="Emond-Rheault J.-G."/>
            <person name="Freschi L."/>
            <person name="Hamel J."/>
            <person name="Kukavica-Ibrulj I."/>
            <person name="Levesque R."/>
            <person name="Goodridge L."/>
        </authorList>
    </citation>
    <scope>NUCLEOTIDE SEQUENCE [LARGE SCALE GENOMIC DNA]</scope>
    <source>
        <strain evidence="1 2">S1285</strain>
    </source>
</reference>
<evidence type="ECO:0000313" key="1">
    <source>
        <dbReference type="EMBL" id="POU66030.1"/>
    </source>
</evidence>
<evidence type="ECO:0000313" key="2">
    <source>
        <dbReference type="Proteomes" id="UP000237003"/>
    </source>
</evidence>
<accession>A0A2S4RZ21</accession>
<name>A0A2S4RZ21_CITAM</name>
<dbReference type="Proteomes" id="UP000237003">
    <property type="component" value="Unassembled WGS sequence"/>
</dbReference>